<dbReference type="EnsemblMetazoa" id="MESCA006600-RA">
    <property type="protein sequence ID" value="MESCA006600-PA"/>
    <property type="gene ID" value="MESCA006600"/>
</dbReference>
<evidence type="ECO:0000313" key="4">
    <source>
        <dbReference type="Proteomes" id="UP000015102"/>
    </source>
</evidence>
<reference evidence="3" key="2">
    <citation type="submission" date="2015-06" db="UniProtKB">
        <authorList>
            <consortium name="EnsemblMetazoa"/>
        </authorList>
    </citation>
    <scope>IDENTIFICATION</scope>
</reference>
<evidence type="ECO:0000256" key="1">
    <source>
        <dbReference type="SAM" id="Phobius"/>
    </source>
</evidence>
<organism evidence="3 4">
    <name type="scientific">Megaselia scalaris</name>
    <name type="common">Humpbacked fly</name>
    <name type="synonym">Phora scalaris</name>
    <dbReference type="NCBI Taxonomy" id="36166"/>
    <lineage>
        <taxon>Eukaryota</taxon>
        <taxon>Metazoa</taxon>
        <taxon>Ecdysozoa</taxon>
        <taxon>Arthropoda</taxon>
        <taxon>Hexapoda</taxon>
        <taxon>Insecta</taxon>
        <taxon>Pterygota</taxon>
        <taxon>Neoptera</taxon>
        <taxon>Endopterygota</taxon>
        <taxon>Diptera</taxon>
        <taxon>Brachycera</taxon>
        <taxon>Muscomorpha</taxon>
        <taxon>Platypezoidea</taxon>
        <taxon>Phoridae</taxon>
        <taxon>Megaseliini</taxon>
        <taxon>Megaselia</taxon>
    </lineage>
</organism>
<feature type="chain" id="PRO_5004577664" evidence="2">
    <location>
        <begin position="20"/>
        <end position="68"/>
    </location>
</feature>
<protein>
    <submittedName>
        <fullName evidence="3">Uncharacterized protein</fullName>
    </submittedName>
</protein>
<feature type="signal peptide" evidence="2">
    <location>
        <begin position="1"/>
        <end position="19"/>
    </location>
</feature>
<dbReference type="Proteomes" id="UP000015102">
    <property type="component" value="Unassembled WGS sequence"/>
</dbReference>
<keyword evidence="1" id="KW-1133">Transmembrane helix</keyword>
<evidence type="ECO:0000256" key="2">
    <source>
        <dbReference type="SAM" id="SignalP"/>
    </source>
</evidence>
<accession>T1GSE5</accession>
<keyword evidence="1" id="KW-0472">Membrane</keyword>
<evidence type="ECO:0000313" key="3">
    <source>
        <dbReference type="EnsemblMetazoa" id="MESCA006600-PA"/>
    </source>
</evidence>
<keyword evidence="1" id="KW-0812">Transmembrane</keyword>
<feature type="transmembrane region" description="Helical" evidence="1">
    <location>
        <begin position="44"/>
        <end position="67"/>
    </location>
</feature>
<name>T1GSE5_MEGSC</name>
<keyword evidence="2" id="KW-0732">Signal</keyword>
<dbReference type="AlphaFoldDB" id="T1GSE5"/>
<dbReference type="HOGENOM" id="CLU_2801349_0_0_1"/>
<proteinExistence type="predicted"/>
<reference evidence="4" key="1">
    <citation type="submission" date="2013-02" db="EMBL/GenBank/DDBJ databases">
        <authorList>
            <person name="Hughes D."/>
        </authorList>
    </citation>
    <scope>NUCLEOTIDE SEQUENCE</scope>
    <source>
        <strain>Durham</strain>
        <strain evidence="4">NC isolate 2 -- Noor lab</strain>
    </source>
</reference>
<keyword evidence="4" id="KW-1185">Reference proteome</keyword>
<dbReference type="EMBL" id="CAQQ02185940">
    <property type="status" value="NOT_ANNOTATED_CDS"/>
    <property type="molecule type" value="Genomic_DNA"/>
</dbReference>
<sequence>MSEISLIVLLNTLIAFVDTVPLKGTSLAVGATTIHKLNTPETEGLSPLISVLLLVFIVIVMLIICMCV</sequence>